<dbReference type="AlphaFoldDB" id="A0A914X8D0"/>
<evidence type="ECO:0000313" key="2">
    <source>
        <dbReference type="WBParaSite" id="PSAMB.scaffold644size44715.g7728.t1"/>
    </source>
</evidence>
<keyword evidence="1" id="KW-1185">Reference proteome</keyword>
<organism evidence="1 2">
    <name type="scientific">Plectus sambesii</name>
    <dbReference type="NCBI Taxonomy" id="2011161"/>
    <lineage>
        <taxon>Eukaryota</taxon>
        <taxon>Metazoa</taxon>
        <taxon>Ecdysozoa</taxon>
        <taxon>Nematoda</taxon>
        <taxon>Chromadorea</taxon>
        <taxon>Plectida</taxon>
        <taxon>Plectina</taxon>
        <taxon>Plectoidea</taxon>
        <taxon>Plectidae</taxon>
        <taxon>Plectus</taxon>
    </lineage>
</organism>
<name>A0A914X8D0_9BILA</name>
<dbReference type="Proteomes" id="UP000887566">
    <property type="component" value="Unplaced"/>
</dbReference>
<reference evidence="2" key="1">
    <citation type="submission" date="2022-11" db="UniProtKB">
        <authorList>
            <consortium name="WormBaseParasite"/>
        </authorList>
    </citation>
    <scope>IDENTIFICATION</scope>
</reference>
<proteinExistence type="predicted"/>
<sequence>MLGSAGARIIPVGGHCDTSSAIVRSSSSQSPLADGGQPPHSERCARLTLGDQFSCLFTVNRYVSFAWWDKTVPPSMILRSSRGVASAAHFSPFPPFYPVRRLLMHFTMPCHLYTRTSPLTKTVVATRIYSFCLTLGRRLLWPAKDDCTHAAACRHSADV</sequence>
<protein>
    <submittedName>
        <fullName evidence="2">Uncharacterized protein</fullName>
    </submittedName>
</protein>
<accession>A0A914X8D0</accession>
<evidence type="ECO:0000313" key="1">
    <source>
        <dbReference type="Proteomes" id="UP000887566"/>
    </source>
</evidence>
<dbReference type="WBParaSite" id="PSAMB.scaffold644size44715.g7728.t1">
    <property type="protein sequence ID" value="PSAMB.scaffold644size44715.g7728.t1"/>
    <property type="gene ID" value="PSAMB.scaffold644size44715.g7728"/>
</dbReference>